<evidence type="ECO:0008006" key="3">
    <source>
        <dbReference type="Google" id="ProtNLM"/>
    </source>
</evidence>
<dbReference type="Proteomes" id="UP001287445">
    <property type="component" value="Unassembled WGS sequence"/>
</dbReference>
<organism evidence="1 2">
    <name type="scientific">Delftia acidovorans</name>
    <name type="common">Pseudomonas acidovorans</name>
    <name type="synonym">Comamonas acidovorans</name>
    <dbReference type="NCBI Taxonomy" id="80866"/>
    <lineage>
        <taxon>Bacteria</taxon>
        <taxon>Pseudomonadati</taxon>
        <taxon>Pseudomonadota</taxon>
        <taxon>Betaproteobacteria</taxon>
        <taxon>Burkholderiales</taxon>
        <taxon>Comamonadaceae</taxon>
        <taxon>Delftia</taxon>
    </lineage>
</organism>
<proteinExistence type="predicted"/>
<sequence length="195" mass="20255">MSIHSTSFKNQAFKAKLQRGMSMIEMAAWTLLAGIVAAIVLSSLGVLKGGINAGNLGEKALYLAMDIQKHWNRANDYSSVSAAEVDKIGLVKNPIKFDAGQLYDGYGNQMALNGSRITFAMTLGGTAAPMDKDDCANLVARLEPVAMAIRVGASAAANAGVISGGNLYKNGATLDQTGLTTGCAEAGTKIAIQAR</sequence>
<reference evidence="1" key="1">
    <citation type="submission" date="2023-11" db="EMBL/GenBank/DDBJ databases">
        <title>Identification and selenium tolerance of Delftia acidovorans R3-25.</title>
        <authorList>
            <person name="Zhang S."/>
            <person name="Liu Y."/>
            <person name="Guo Y."/>
        </authorList>
    </citation>
    <scope>NUCLEOTIDE SEQUENCE</scope>
    <source>
        <strain evidence="1">R3-25</strain>
    </source>
</reference>
<dbReference type="Gene3D" id="3.30.1690.10">
    <property type="entry name" value="TcpA-like pilin"/>
    <property type="match status" value="1"/>
</dbReference>
<gene>
    <name evidence="1" type="ORF">SGN30_30565</name>
</gene>
<accession>A0AAJ2R9P3</accession>
<name>A0AAJ2R9P3_DELAC</name>
<evidence type="ECO:0000313" key="1">
    <source>
        <dbReference type="EMBL" id="MDX4957783.1"/>
    </source>
</evidence>
<protein>
    <recommendedName>
        <fullName evidence="3">Type 4 secretion system PilS N-terminal domain-containing protein</fullName>
    </recommendedName>
</protein>
<dbReference type="RefSeq" id="WP_319076866.1">
    <property type="nucleotide sequence ID" value="NZ_JAWWMZ010000021.1"/>
</dbReference>
<dbReference type="AlphaFoldDB" id="A0AAJ2R9P3"/>
<evidence type="ECO:0000313" key="2">
    <source>
        <dbReference type="Proteomes" id="UP001287445"/>
    </source>
</evidence>
<comment type="caution">
    <text evidence="1">The sequence shown here is derived from an EMBL/GenBank/DDBJ whole genome shotgun (WGS) entry which is preliminary data.</text>
</comment>
<dbReference type="EMBL" id="JAWWMZ010000021">
    <property type="protein sequence ID" value="MDX4957783.1"/>
    <property type="molecule type" value="Genomic_DNA"/>
</dbReference>